<gene>
    <name evidence="3" type="ORF">CENDO_03960</name>
</gene>
<organism evidence="3 4">
    <name type="scientific">Corynebacterium endometrii</name>
    <dbReference type="NCBI Taxonomy" id="2488819"/>
    <lineage>
        <taxon>Bacteria</taxon>
        <taxon>Bacillati</taxon>
        <taxon>Actinomycetota</taxon>
        <taxon>Actinomycetes</taxon>
        <taxon>Mycobacteriales</taxon>
        <taxon>Corynebacteriaceae</taxon>
        <taxon>Corynebacterium</taxon>
    </lineage>
</organism>
<dbReference type="FunFam" id="3.90.850.10:FF:000002">
    <property type="entry name" value="2-hydroxyhepta-2,4-diene-1,7-dioate isomerase"/>
    <property type="match status" value="1"/>
</dbReference>
<sequence length="304" mass="32921">MKLATLRTPYGTTTVRVDGEGFGTELDHEDVGALLASPDWRKAAEMSGEPITFNPANLAPVIPNPGKIICVGLNYAKHIREMGHEAPNQPTLFIKFPDALTGPYDDVYVPDYATSKLDYEGELCAVIGTRAYQVSSDEALDYVAGYAVMNDYSMRDFQKATSQFHAGKSFYRTAGFGPWLTTPDEWSPGRGARIRTQVDGETRQDDNTDDLIFSVAELIEYCSRLYPLNPGDVIVTGTPEGVAAGMNPPRFIGDGQTVRIEIDGLGHLQATTHYGQPDSVDHTNLLSNGGCCGGACGCSAESRH</sequence>
<dbReference type="GO" id="GO:0019752">
    <property type="term" value="P:carboxylic acid metabolic process"/>
    <property type="evidence" value="ECO:0007669"/>
    <property type="project" value="UniProtKB-ARBA"/>
</dbReference>
<evidence type="ECO:0000259" key="2">
    <source>
        <dbReference type="Pfam" id="PF01557"/>
    </source>
</evidence>
<dbReference type="GO" id="GO:0046872">
    <property type="term" value="F:metal ion binding"/>
    <property type="evidence" value="ECO:0007669"/>
    <property type="project" value="UniProtKB-KW"/>
</dbReference>
<dbReference type="RefSeq" id="WP_136140873.1">
    <property type="nucleotide sequence ID" value="NZ_CP039247.1"/>
</dbReference>
<keyword evidence="1" id="KW-0479">Metal-binding</keyword>
<feature type="domain" description="Fumarylacetoacetase-like C-terminal" evidence="2">
    <location>
        <begin position="67"/>
        <end position="271"/>
    </location>
</feature>
<name>A0A4P7QEN6_9CORY</name>
<dbReference type="InterPro" id="IPR011234">
    <property type="entry name" value="Fumarylacetoacetase-like_C"/>
</dbReference>
<dbReference type="OrthoDB" id="9805307at2"/>
<accession>A0A4P7QEN6</accession>
<dbReference type="GO" id="GO:0016853">
    <property type="term" value="F:isomerase activity"/>
    <property type="evidence" value="ECO:0007669"/>
    <property type="project" value="UniProtKB-ARBA"/>
</dbReference>
<dbReference type="InterPro" id="IPR036663">
    <property type="entry name" value="Fumarylacetoacetase_C_sf"/>
</dbReference>
<dbReference type="SUPFAM" id="SSF56529">
    <property type="entry name" value="FAH"/>
    <property type="match status" value="1"/>
</dbReference>
<dbReference type="PANTHER" id="PTHR11820:SF112">
    <property type="entry name" value="FUMARYLACETOACETATE HYDROLASE FAMILY PROTEIN (AFU_ORTHOLOGUE AFUA_1G02370)-RELATED"/>
    <property type="match status" value="1"/>
</dbReference>
<keyword evidence="4" id="KW-1185">Reference proteome</keyword>
<protein>
    <submittedName>
        <fullName evidence="3">Ureidoglycolate lyase</fullName>
        <ecNumber evidence="3">4.3.2.3</ecNumber>
    </submittedName>
</protein>
<evidence type="ECO:0000313" key="3">
    <source>
        <dbReference type="EMBL" id="QCB28085.1"/>
    </source>
</evidence>
<reference evidence="3 4" key="1">
    <citation type="submission" date="2019-04" db="EMBL/GenBank/DDBJ databases">
        <title>Corynebacterium endometrii sp. nov., isolated from the uterus of a cow with endometritis.</title>
        <authorList>
            <person name="Ballas P."/>
            <person name="Ruckert C."/>
            <person name="Wagener K."/>
            <person name="Drillich M."/>
            <person name="Kaempfer P."/>
            <person name="Busse H.-J."/>
            <person name="Ehling-Schulz M."/>
        </authorList>
    </citation>
    <scope>NUCLEOTIDE SEQUENCE [LARGE SCALE GENOMIC DNA]</scope>
    <source>
        <strain evidence="3 4">LMM-1653</strain>
    </source>
</reference>
<dbReference type="PANTHER" id="PTHR11820">
    <property type="entry name" value="ACYLPYRUVASE"/>
    <property type="match status" value="1"/>
</dbReference>
<dbReference type="KEGG" id="cee:CENDO_03960"/>
<dbReference type="EMBL" id="CP039247">
    <property type="protein sequence ID" value="QCB28085.1"/>
    <property type="molecule type" value="Genomic_DNA"/>
</dbReference>
<dbReference type="EC" id="4.3.2.3" evidence="3"/>
<evidence type="ECO:0000313" key="4">
    <source>
        <dbReference type="Proteomes" id="UP000296352"/>
    </source>
</evidence>
<dbReference type="Proteomes" id="UP000296352">
    <property type="component" value="Chromosome"/>
</dbReference>
<evidence type="ECO:0000256" key="1">
    <source>
        <dbReference type="ARBA" id="ARBA00022723"/>
    </source>
</evidence>
<dbReference type="Gene3D" id="3.90.850.10">
    <property type="entry name" value="Fumarylacetoacetase-like, C-terminal domain"/>
    <property type="match status" value="1"/>
</dbReference>
<dbReference type="Pfam" id="PF01557">
    <property type="entry name" value="FAA_hydrolase"/>
    <property type="match status" value="1"/>
</dbReference>
<proteinExistence type="predicted"/>
<keyword evidence="3" id="KW-0456">Lyase</keyword>
<dbReference type="GO" id="GO:0050385">
    <property type="term" value="F:ureidoglycolate lyase activity"/>
    <property type="evidence" value="ECO:0007669"/>
    <property type="project" value="UniProtKB-EC"/>
</dbReference>
<dbReference type="AlphaFoldDB" id="A0A4P7QEN6"/>